<dbReference type="SMART" id="SM00382">
    <property type="entry name" value="AAA"/>
    <property type="match status" value="2"/>
</dbReference>
<evidence type="ECO:0000256" key="3">
    <source>
        <dbReference type="ARBA" id="ARBA00022448"/>
    </source>
</evidence>
<feature type="domain" description="ABC transporter" evidence="9">
    <location>
        <begin position="27"/>
        <end position="277"/>
    </location>
</feature>
<feature type="region of interest" description="Disordered" evidence="8">
    <location>
        <begin position="1"/>
        <end position="25"/>
    </location>
</feature>
<evidence type="ECO:0000259" key="9">
    <source>
        <dbReference type="PROSITE" id="PS50893"/>
    </source>
</evidence>
<dbReference type="InterPro" id="IPR017871">
    <property type="entry name" value="ABC_transporter-like_CS"/>
</dbReference>
<protein>
    <submittedName>
        <fullName evidence="10">ABC transporter ATP-binding protein</fullName>
    </submittedName>
</protein>
<evidence type="ECO:0000256" key="8">
    <source>
        <dbReference type="SAM" id="MobiDB-lite"/>
    </source>
</evidence>
<dbReference type="InterPro" id="IPR003439">
    <property type="entry name" value="ABC_transporter-like_ATP-bd"/>
</dbReference>
<evidence type="ECO:0000256" key="2">
    <source>
        <dbReference type="ARBA" id="ARBA00005417"/>
    </source>
</evidence>
<dbReference type="NCBIfam" id="TIGR01727">
    <property type="entry name" value="oligo_HPY"/>
    <property type="match status" value="2"/>
</dbReference>
<dbReference type="PANTHER" id="PTHR43297:SF2">
    <property type="entry name" value="DIPEPTIDE TRANSPORT ATP-BINDING PROTEIN DPPD"/>
    <property type="match status" value="1"/>
</dbReference>
<evidence type="ECO:0000256" key="1">
    <source>
        <dbReference type="ARBA" id="ARBA00004202"/>
    </source>
</evidence>
<evidence type="ECO:0000313" key="10">
    <source>
        <dbReference type="EMBL" id="QSE89806.1"/>
    </source>
</evidence>
<dbReference type="InterPro" id="IPR003593">
    <property type="entry name" value="AAA+_ATPase"/>
</dbReference>
<keyword evidence="11" id="KW-1185">Reference proteome</keyword>
<gene>
    <name evidence="10" type="ORF">JWS13_14815</name>
</gene>
<feature type="compositionally biased region" description="Polar residues" evidence="8">
    <location>
        <begin position="1"/>
        <end position="10"/>
    </location>
</feature>
<dbReference type="InterPro" id="IPR013563">
    <property type="entry name" value="Oligopep_ABC_C"/>
</dbReference>
<evidence type="ECO:0000313" key="11">
    <source>
        <dbReference type="Proteomes" id="UP000662986"/>
    </source>
</evidence>
<dbReference type="Proteomes" id="UP000662986">
    <property type="component" value="Chromosome"/>
</dbReference>
<dbReference type="Pfam" id="PF08352">
    <property type="entry name" value="oligo_HPY"/>
    <property type="match status" value="2"/>
</dbReference>
<accession>A0A974W2E1</accession>
<evidence type="ECO:0000256" key="6">
    <source>
        <dbReference type="ARBA" id="ARBA00022840"/>
    </source>
</evidence>
<dbReference type="Gene3D" id="3.40.50.300">
    <property type="entry name" value="P-loop containing nucleotide triphosphate hydrolases"/>
    <property type="match status" value="2"/>
</dbReference>
<keyword evidence="6 10" id="KW-0067">ATP-binding</keyword>
<evidence type="ECO:0000256" key="7">
    <source>
        <dbReference type="ARBA" id="ARBA00023136"/>
    </source>
</evidence>
<dbReference type="CDD" id="cd03257">
    <property type="entry name" value="ABC_NikE_OppD_transporters"/>
    <property type="match status" value="2"/>
</dbReference>
<dbReference type="PROSITE" id="PS00211">
    <property type="entry name" value="ABC_TRANSPORTER_1"/>
    <property type="match status" value="1"/>
</dbReference>
<proteinExistence type="inferred from homology"/>
<keyword evidence="7" id="KW-0472">Membrane</keyword>
<dbReference type="PROSITE" id="PS50893">
    <property type="entry name" value="ABC_TRANSPORTER_2"/>
    <property type="match status" value="2"/>
</dbReference>
<dbReference type="InterPro" id="IPR050388">
    <property type="entry name" value="ABC_Ni/Peptide_Import"/>
</dbReference>
<evidence type="ECO:0000256" key="5">
    <source>
        <dbReference type="ARBA" id="ARBA00022741"/>
    </source>
</evidence>
<reference evidence="10 11" key="2">
    <citation type="journal article" date="2022" name="Arch. Microbiol.">
        <title>Rhodococcus pseudokoreensis sp. nov. isolated from the rhizosphere of young M26 apple rootstocks.</title>
        <authorList>
            <person name="Kampfer P."/>
            <person name="Glaeser S.P."/>
            <person name="Blom J."/>
            <person name="Wolf J."/>
            <person name="Benning S."/>
            <person name="Schloter M."/>
            <person name="Neumann-Schaal M."/>
        </authorList>
    </citation>
    <scope>NUCLEOTIDE SEQUENCE [LARGE SCALE GENOMIC DNA]</scope>
    <source>
        <strain evidence="10 11">R79</strain>
    </source>
</reference>
<sequence length="714" mass="77131">MFEPSLSNLTVLEHTEADPDASSGPLLEVRGLRTELDTEAGVVTAVSGVDLTVGPGEALGIVGESGCGKSMTAFSIAGLLPPNGRVSEGHIRFDGRDLTTLNERELRRIRGKDIGVVFQDPLTALNPTMTIFDQVAEPLRLHTDLNRSEIRERVIDTMTLVGIPDPANRLRSYPHQLSGGLRQRVAIGIALVCRPKLLIADEPTTALDVTIQRQILLLIDRLRRQLSMSVILITHDLGVIAGHADRVVVMYAGGVAETAPTSELFRNPRHRYTEGLFAALPDRVTGADQPLRSIPGTPPNLLDPPPGCRFAPRCPQASADCTQTHSTLVETTPLHLHACIHPVETDVTNQTHHSPATSRRPAANTTHHPAIPALQLEHVVKDYLGPGGGLFTKHRGRVSAVADVSLTVPAGETFGLVGESGCGKSTLARMMVALEEPTSGRILVSGADLTSLGGRELRRRRRDVHLMFQDPSGSMNGRRRGLELLREPFAVQGIGERGSQNLSIAELFDMVGLPRAMADRYPHELSGGQRQRLALARALALGPKVVVADEPVSALDVSIQAQILNLMKDLQRERGLSYVFVSHDLSVVQYISHTIGVMYLGKLVEVGAAATIYSAPAHPYTRALLDSAPVADPDRTISAEAIVGDLPSATNPPSGCRFRKRCPLAQDVCAQQEPLLREVIPGQRVACHFPLTTPAARIPTDVEMPSFQQSRMQP</sequence>
<comment type="subcellular location">
    <subcellularLocation>
        <location evidence="1">Cell membrane</location>
        <topology evidence="1">Peripheral membrane protein</topology>
    </subcellularLocation>
</comment>
<organism evidence="10 11">
    <name type="scientific">Rhodococcus pseudokoreensis</name>
    <dbReference type="NCBI Taxonomy" id="2811421"/>
    <lineage>
        <taxon>Bacteria</taxon>
        <taxon>Bacillati</taxon>
        <taxon>Actinomycetota</taxon>
        <taxon>Actinomycetes</taxon>
        <taxon>Mycobacteriales</taxon>
        <taxon>Nocardiaceae</taxon>
        <taxon>Rhodococcus</taxon>
    </lineage>
</organism>
<dbReference type="SUPFAM" id="SSF52540">
    <property type="entry name" value="P-loop containing nucleoside triphosphate hydrolases"/>
    <property type="match status" value="2"/>
</dbReference>
<evidence type="ECO:0000256" key="4">
    <source>
        <dbReference type="ARBA" id="ARBA00022475"/>
    </source>
</evidence>
<dbReference type="PANTHER" id="PTHR43297">
    <property type="entry name" value="OLIGOPEPTIDE TRANSPORT ATP-BINDING PROTEIN APPD"/>
    <property type="match status" value="1"/>
</dbReference>
<reference evidence="10 11" key="1">
    <citation type="journal article" date="2021" name="Microbiol. Resour. Announc.">
        <title>Complete Genome Sequences of Two Rhodococcus sp. Strains with Large and Linear Chromosomes, Isolated from Apple Rhizosphere.</title>
        <authorList>
            <person name="Benning S."/>
            <person name="Brugnone N."/>
            <person name="Siani R."/>
            <person name="Kublik S."/>
            <person name="Schloter M."/>
            <person name="Rad V."/>
        </authorList>
    </citation>
    <scope>NUCLEOTIDE SEQUENCE [LARGE SCALE GENOMIC DNA]</scope>
    <source>
        <strain evidence="10 11">R79</strain>
    </source>
</reference>
<dbReference type="NCBIfam" id="NF008453">
    <property type="entry name" value="PRK11308.1"/>
    <property type="match status" value="2"/>
</dbReference>
<dbReference type="Pfam" id="PF00005">
    <property type="entry name" value="ABC_tran"/>
    <property type="match status" value="2"/>
</dbReference>
<keyword evidence="4" id="KW-1003">Cell membrane</keyword>
<dbReference type="GO" id="GO:0005524">
    <property type="term" value="F:ATP binding"/>
    <property type="evidence" value="ECO:0007669"/>
    <property type="project" value="UniProtKB-KW"/>
</dbReference>
<feature type="domain" description="ABC transporter" evidence="9">
    <location>
        <begin position="374"/>
        <end position="625"/>
    </location>
</feature>
<dbReference type="InterPro" id="IPR027417">
    <property type="entry name" value="P-loop_NTPase"/>
</dbReference>
<name>A0A974W2E1_9NOCA</name>
<dbReference type="NCBIfam" id="NF007739">
    <property type="entry name" value="PRK10419.1"/>
    <property type="match status" value="2"/>
</dbReference>
<keyword evidence="3" id="KW-0813">Transport</keyword>
<dbReference type="RefSeq" id="WP_206006287.1">
    <property type="nucleotide sequence ID" value="NZ_CP070619.1"/>
</dbReference>
<comment type="similarity">
    <text evidence="2">Belongs to the ABC transporter superfamily.</text>
</comment>
<dbReference type="EMBL" id="CP070619">
    <property type="protein sequence ID" value="QSE89806.1"/>
    <property type="molecule type" value="Genomic_DNA"/>
</dbReference>
<keyword evidence="5" id="KW-0547">Nucleotide-binding</keyword>